<reference evidence="2" key="1">
    <citation type="submission" date="2018-06" db="EMBL/GenBank/DDBJ databases">
        <authorList>
            <person name="Zhirakovskaya E."/>
        </authorList>
    </citation>
    <scope>NUCLEOTIDE SEQUENCE</scope>
</reference>
<dbReference type="InterPro" id="IPR000700">
    <property type="entry name" value="PAS-assoc_C"/>
</dbReference>
<dbReference type="InterPro" id="IPR035965">
    <property type="entry name" value="PAS-like_dom_sf"/>
</dbReference>
<proteinExistence type="predicted"/>
<evidence type="ECO:0000259" key="1">
    <source>
        <dbReference type="PROSITE" id="PS50113"/>
    </source>
</evidence>
<gene>
    <name evidence="2" type="ORF">MNBD_ALPHA09-1955</name>
</gene>
<evidence type="ECO:0000313" key="2">
    <source>
        <dbReference type="EMBL" id="VAW18083.1"/>
    </source>
</evidence>
<dbReference type="CDD" id="cd00130">
    <property type="entry name" value="PAS"/>
    <property type="match status" value="1"/>
</dbReference>
<sequence length="428" mass="45859">MAQVTARVENQDIATFDVGAIVSEHTGPACLFDALRQPIQCNAKWLEAGLPGPAGPSTPATRFLPGQLVVDLLNSSTTGRVGTSLARLPVSTPETGAGDGPADTVLEFTILPVTSSGKTASLVLGADRTAMATLQNALRESREFHHAFAACSADFIWQVDGNGVIDYTGPRGLLDYSPDEVFGSPMVRFYSDIKEAEASLVFHSREPMWEREVWLSDKSGGSHCFLVSSVPLTDRFGAWRGARGVAREVTDQRQREAELKKARTSQRMIATVLHAMRSEVDPRAILNAAAIVAADSAELDACLVARTNGGGGLDWVATNLPAPRMKADFTKFSDPLLAVMSDAIATAERQTTGFEVPMGQFLIAVTFVDGTANGAVAFGRGMDGGTSRPWSPEDKHILRAMTEQLGISLAQYELVEALRQRREASHAG</sequence>
<dbReference type="Gene3D" id="3.30.450.40">
    <property type="match status" value="1"/>
</dbReference>
<dbReference type="PROSITE" id="PS50113">
    <property type="entry name" value="PAC"/>
    <property type="match status" value="1"/>
</dbReference>
<dbReference type="SUPFAM" id="SSF55785">
    <property type="entry name" value="PYP-like sensor domain (PAS domain)"/>
    <property type="match status" value="1"/>
</dbReference>
<name>A0A3B0TPB8_9ZZZZ</name>
<organism evidence="2">
    <name type="scientific">hydrothermal vent metagenome</name>
    <dbReference type="NCBI Taxonomy" id="652676"/>
    <lineage>
        <taxon>unclassified sequences</taxon>
        <taxon>metagenomes</taxon>
        <taxon>ecological metagenomes</taxon>
    </lineage>
</organism>
<dbReference type="NCBIfam" id="TIGR00229">
    <property type="entry name" value="sensory_box"/>
    <property type="match status" value="1"/>
</dbReference>
<accession>A0A3B0TPB8</accession>
<dbReference type="AlphaFoldDB" id="A0A3B0TPB8"/>
<dbReference type="InterPro" id="IPR029016">
    <property type="entry name" value="GAF-like_dom_sf"/>
</dbReference>
<dbReference type="InterPro" id="IPR000014">
    <property type="entry name" value="PAS"/>
</dbReference>
<dbReference type="Gene3D" id="3.30.450.20">
    <property type="entry name" value="PAS domain"/>
    <property type="match status" value="1"/>
</dbReference>
<feature type="domain" description="PAC" evidence="1">
    <location>
        <begin position="209"/>
        <end position="261"/>
    </location>
</feature>
<dbReference type="EMBL" id="UOEM01000111">
    <property type="protein sequence ID" value="VAW18083.1"/>
    <property type="molecule type" value="Genomic_DNA"/>
</dbReference>
<dbReference type="SUPFAM" id="SSF55781">
    <property type="entry name" value="GAF domain-like"/>
    <property type="match status" value="1"/>
</dbReference>
<protein>
    <recommendedName>
        <fullName evidence="1">PAC domain-containing protein</fullName>
    </recommendedName>
</protein>